<dbReference type="PANTHER" id="PTHR14387">
    <property type="entry name" value="THADA/DEATH RECEPTOR INTERACTING PROTEIN"/>
    <property type="match status" value="1"/>
</dbReference>
<dbReference type="Pfam" id="PF25151">
    <property type="entry name" value="TPR_Trm732_C"/>
    <property type="match status" value="1"/>
</dbReference>
<proteinExistence type="inferred from homology"/>
<evidence type="ECO:0000259" key="5">
    <source>
        <dbReference type="Pfam" id="PF25151"/>
    </source>
</evidence>
<dbReference type="RefSeq" id="XP_033459167.1">
    <property type="nucleotide sequence ID" value="XM_033599829.1"/>
</dbReference>
<evidence type="ECO:0000313" key="6">
    <source>
        <dbReference type="Proteomes" id="UP000504637"/>
    </source>
</evidence>
<dbReference type="Pfam" id="PF25150">
    <property type="entry name" value="TPR_Trm732"/>
    <property type="match status" value="1"/>
</dbReference>
<dbReference type="Pfam" id="PF10350">
    <property type="entry name" value="DUF2428"/>
    <property type="match status" value="1"/>
</dbReference>
<name>A0A6J3M299_9PEZI</name>
<dbReference type="Pfam" id="PF26523">
    <property type="entry name" value="Trm732_C"/>
    <property type="match status" value="1"/>
</dbReference>
<dbReference type="InterPro" id="IPR019442">
    <property type="entry name" value="THADA/TRM732_DUF2428"/>
</dbReference>
<feature type="domain" description="DUF2428" evidence="3">
    <location>
        <begin position="663"/>
        <end position="886"/>
    </location>
</feature>
<dbReference type="InterPro" id="IPR056842">
    <property type="entry name" value="THADA-like_TPR_C"/>
</dbReference>
<keyword evidence="2" id="KW-0819">tRNA processing</keyword>
<feature type="domain" description="tRNA (32-2'-O)-methyltransferase regulator THADA-like C-terminal TPR repeats region" evidence="5">
    <location>
        <begin position="888"/>
        <end position="1032"/>
    </location>
</feature>
<reference evidence="7" key="1">
    <citation type="submission" date="2020-01" db="EMBL/GenBank/DDBJ databases">
        <authorList>
            <consortium name="DOE Joint Genome Institute"/>
            <person name="Haridas S."/>
            <person name="Albert R."/>
            <person name="Binder M."/>
            <person name="Bloem J."/>
            <person name="Labutti K."/>
            <person name="Salamov A."/>
            <person name="Andreopoulos B."/>
            <person name="Baker S.E."/>
            <person name="Barry K."/>
            <person name="Bills G."/>
            <person name="Bluhm B.H."/>
            <person name="Cannon C."/>
            <person name="Castanera R."/>
            <person name="Culley D.E."/>
            <person name="Daum C."/>
            <person name="Ezra D."/>
            <person name="Gonzalez J.B."/>
            <person name="Henrissat B."/>
            <person name="Kuo A."/>
            <person name="Liang C."/>
            <person name="Lipzen A."/>
            <person name="Lutzoni F."/>
            <person name="Magnuson J."/>
            <person name="Mondo S."/>
            <person name="Nolan M."/>
            <person name="Ohm R."/>
            <person name="Pangilinan J."/>
            <person name="Park H.-J."/>
            <person name="Ramirez L."/>
            <person name="Alfaro M."/>
            <person name="Sun H."/>
            <person name="Tritt A."/>
            <person name="Yoshinaga Y."/>
            <person name="Zwiers L.-H."/>
            <person name="Turgeon B.G."/>
            <person name="Goodwin S.B."/>
            <person name="Spatafora J.W."/>
            <person name="Crous P.W."/>
            <person name="Grigoriev I.V."/>
        </authorList>
    </citation>
    <scope>NUCLEOTIDE SEQUENCE</scope>
    <source>
        <strain evidence="7">CBS 342.82</strain>
    </source>
</reference>
<reference evidence="7" key="2">
    <citation type="submission" date="2020-04" db="EMBL/GenBank/DDBJ databases">
        <authorList>
            <consortium name="NCBI Genome Project"/>
        </authorList>
    </citation>
    <scope>NUCLEOTIDE SEQUENCE</scope>
    <source>
        <strain evidence="7">CBS 342.82</strain>
    </source>
</reference>
<sequence length="1571" mass="174130">MDRSSAGALLEEDQLRRISRSIRQYIPCSQENQALDNEEIIAFKILLDSVLLTSDSAGLSPSHRVAAWNTLCCVIDQSLEAHAPVIVQEIIWDDAWDRATVIYLNRAPSARPKSMKQLLTTLTNALRKSRGDKLDIRKQAILRPLLSGLTTHGESQKAKSCAQLLGSLLSREVVGIQELLNMYSEQPEAGRATNNRVLFQQFLRELFQWLSDGDFGATVAQLASTLVDKYESVDDEPNPNPTEVLWSGPLNDALICGTVKTDDLKAHILPVLFKRRFSDFVLFLESHGLRSLWNDIRLAESKSASMDRKDEHDLLYAALQAGKEIGFLCETEHDQVIQTQTTFSIPVDIMGRLLVRSSRNARITGLTCLIASHTATRPFSLMALGLIKRHIGNFFADPDADFRSVVFSMFQKLIDRIRAITAALSRQASPKVLAPNMKVSPNEVLQSHREFVRWFSVFLTRDLRPTASYQRHISALKCLSILARSGVDTGLPLGLLSKSALGETKWPFSMTIFSKDLRRRLIDLLLDPFEDVRQTASSILGLYCAMQADNPSQDFRQEVESVLSRAETTMLLTGRADHADGVAHLYGLKARCGRSRFSDQVSDTAPAQAVLQSLIRQLNEMLLSARQDLAQAVARYPLHGILTSLRYVLVQSSASEMTEFCVQVQDPMSQVWEVVKPILCNDAPEGYLPEDFEESIDSSKQTLSYCWRALKEASLLMGTLISLVQDNMLLERMAQLCFTQLAELRHRGAFSTVAQTWASICTRCSAINSSNGISLLEKWYGDILGMLRNNITINTRRSAGLPSLLCGILIADTSRSFVHRAFTDLQTIAKAPVIAAADEEGSLAQVHAMNCIKDIMKNTRLGEHSERHISPTMRLAATALQSSVWAIRNCGLMLFRAVIDRLLGTSEAHLDESTELAKQIFLAEQPEVLAVLMGILHDSAEGIDQGSSRYEGVFPSLQLVQQSRIPEDARNQIKDDVVALTASPRWHVRDKAARTYASLVDLSEAAWESVVLIETGTSSHNAFHGRLIAARYIMAQLSLALRKDSSNPGTTIPSIPKFVRNDLDYLYELASRSYKTATCGSIQAASIDLLRELLRVSIVLHQDITTTALPVHTNVVKFIDIAKELASEPLKAASAAGVRQALARFAAVQVCYTAVNVSQLCNAVTELTKHDQDAVAYFLEAVKEFLSSPDVKNAEYIVQICGQILGGSSTNNLKCAAQEVLLHPYLCETSPDALALISGLSSQNVLPTQRFADQELELRTIRLNLVPSNTTVDSSGHTLHSVRLWADDCNHAVAGNGVHSRQAAALALQRVGRGWILLSSEPSLDTHFRHLCLAIYDLLNDDDEDVRIAASRTAVQILLTTDTQTQNVSDLEPITASQRLLSFLIRRWARSQDFFREAFTRVFVNLEPVTEQITRHSQTDQALFVEEKQNLYIDDAREIAVWSQVVMKLSWPEAVDQTLAKGLGAWAEQGIPSLRRDGTALVAKAETFTLGLSVIYGAEILLRLSAAGISPVRPSEIRATLISWISELDKSGDSGTWRSELERVLQQSLRLKLGKLNSVLEDVLAQHEPTI</sequence>
<dbReference type="SUPFAM" id="SSF48371">
    <property type="entry name" value="ARM repeat"/>
    <property type="match status" value="1"/>
</dbReference>
<dbReference type="Proteomes" id="UP000504637">
    <property type="component" value="Unplaced"/>
</dbReference>
<dbReference type="PANTHER" id="PTHR14387:SF0">
    <property type="entry name" value="DUF2428 DOMAIN-CONTAINING PROTEIN"/>
    <property type="match status" value="1"/>
</dbReference>
<evidence type="ECO:0000313" key="7">
    <source>
        <dbReference type="RefSeq" id="XP_033459167.1"/>
    </source>
</evidence>
<dbReference type="InterPro" id="IPR056843">
    <property type="entry name" value="THADA-like_TPR"/>
</dbReference>
<evidence type="ECO:0000256" key="1">
    <source>
        <dbReference type="ARBA" id="ARBA00010409"/>
    </source>
</evidence>
<evidence type="ECO:0000259" key="4">
    <source>
        <dbReference type="Pfam" id="PF25150"/>
    </source>
</evidence>
<evidence type="ECO:0000256" key="2">
    <source>
        <dbReference type="ARBA" id="ARBA00022694"/>
    </source>
</evidence>
<gene>
    <name evidence="7" type="ORF">K489DRAFT_233643</name>
</gene>
<protein>
    <recommendedName>
        <fullName evidence="8">DUF2428 domain-containing protein</fullName>
    </recommendedName>
</protein>
<comment type="similarity">
    <text evidence="1">Belongs to the THADA family.</text>
</comment>
<evidence type="ECO:0008006" key="8">
    <source>
        <dbReference type="Google" id="ProtNLM"/>
    </source>
</evidence>
<organism evidence="7">
    <name type="scientific">Dissoconium aciculare CBS 342.82</name>
    <dbReference type="NCBI Taxonomy" id="1314786"/>
    <lineage>
        <taxon>Eukaryota</taxon>
        <taxon>Fungi</taxon>
        <taxon>Dikarya</taxon>
        <taxon>Ascomycota</taxon>
        <taxon>Pezizomycotina</taxon>
        <taxon>Dothideomycetes</taxon>
        <taxon>Dothideomycetidae</taxon>
        <taxon>Mycosphaerellales</taxon>
        <taxon>Dissoconiaceae</taxon>
        <taxon>Dissoconium</taxon>
    </lineage>
</organism>
<feature type="domain" description="tRNA (32-2'-O)-methyltransferase regulator THADA-like TPR repeats region" evidence="4">
    <location>
        <begin position="263"/>
        <end position="534"/>
    </location>
</feature>
<accession>A0A6J3M299</accession>
<keyword evidence="6" id="KW-1185">Reference proteome</keyword>
<dbReference type="GO" id="GO:0005829">
    <property type="term" value="C:cytosol"/>
    <property type="evidence" value="ECO:0007669"/>
    <property type="project" value="TreeGrafter"/>
</dbReference>
<dbReference type="GO" id="GO:0030488">
    <property type="term" value="P:tRNA methylation"/>
    <property type="evidence" value="ECO:0007669"/>
    <property type="project" value="TreeGrafter"/>
</dbReference>
<evidence type="ECO:0000259" key="3">
    <source>
        <dbReference type="Pfam" id="PF10350"/>
    </source>
</evidence>
<dbReference type="InterPro" id="IPR051954">
    <property type="entry name" value="tRNA_methyltransferase_THADA"/>
</dbReference>
<dbReference type="OrthoDB" id="73997at2759"/>
<dbReference type="InterPro" id="IPR016024">
    <property type="entry name" value="ARM-type_fold"/>
</dbReference>
<dbReference type="GeneID" id="54357628"/>
<reference evidence="7" key="3">
    <citation type="submission" date="2025-08" db="UniProtKB">
        <authorList>
            <consortium name="RefSeq"/>
        </authorList>
    </citation>
    <scope>IDENTIFICATION</scope>
    <source>
        <strain evidence="7">CBS 342.82</strain>
    </source>
</reference>